<evidence type="ECO:0000313" key="1">
    <source>
        <dbReference type="EMBL" id="QYZ68547.1"/>
    </source>
</evidence>
<protein>
    <recommendedName>
        <fullName evidence="3">Nitrate reductase</fullName>
    </recommendedName>
</protein>
<proteinExistence type="predicted"/>
<reference evidence="1" key="1">
    <citation type="submission" date="2021-02" db="EMBL/GenBank/DDBJ databases">
        <title>Rhodobacter shimadae sp. nov., an aerobic anoxygenic phototrophic bacterium isolated from a hot spring.</title>
        <authorList>
            <person name="Muramatsu S."/>
            <person name="Haruta S."/>
            <person name="Hirose S."/>
            <person name="Hanada S."/>
        </authorList>
    </citation>
    <scope>NUCLEOTIDE SEQUENCE</scope>
    <source>
        <strain evidence="1">N10</strain>
    </source>
</reference>
<dbReference type="EMBL" id="CP069370">
    <property type="protein sequence ID" value="QYZ68547.1"/>
    <property type="molecule type" value="Genomic_DNA"/>
</dbReference>
<evidence type="ECO:0000313" key="2">
    <source>
        <dbReference type="Proteomes" id="UP000826300"/>
    </source>
</evidence>
<organism evidence="1 2">
    <name type="scientific">Neotabrizicola shimadae</name>
    <dbReference type="NCBI Taxonomy" id="2807096"/>
    <lineage>
        <taxon>Bacteria</taxon>
        <taxon>Pseudomonadati</taxon>
        <taxon>Pseudomonadota</taxon>
        <taxon>Alphaproteobacteria</taxon>
        <taxon>Rhodobacterales</taxon>
        <taxon>Paracoccaceae</taxon>
        <taxon>Neotabrizicola</taxon>
    </lineage>
</organism>
<name>A0A8G1EAP2_9RHOB</name>
<sequence>MLGLFSRRPRPDAEAVSRLKGWVADLMSLGDKDHIALAELACHEPGCPDLETVVTVTLADRRRFVLRFPTAVAEVTEAQVQSLRSSVPGP</sequence>
<evidence type="ECO:0008006" key="3">
    <source>
        <dbReference type="Google" id="ProtNLM"/>
    </source>
</evidence>
<accession>A0A8G1EAP2</accession>
<dbReference type="Proteomes" id="UP000826300">
    <property type="component" value="Chromosome"/>
</dbReference>
<dbReference type="KEGG" id="nsm:JO391_12220"/>
<gene>
    <name evidence="1" type="ORF">JO391_12220</name>
</gene>
<dbReference type="AlphaFoldDB" id="A0A8G1EAP2"/>
<dbReference type="RefSeq" id="WP_220660770.1">
    <property type="nucleotide sequence ID" value="NZ_CP069370.1"/>
</dbReference>
<keyword evidence="2" id="KW-1185">Reference proteome</keyword>